<protein>
    <submittedName>
        <fullName evidence="3">LysM peptidoglycan-binding domain-containing protein</fullName>
    </submittedName>
</protein>
<gene>
    <name evidence="3" type="ORF">FYJ63_06210</name>
</gene>
<keyword evidence="1" id="KW-0472">Membrane</keyword>
<evidence type="ECO:0000313" key="4">
    <source>
        <dbReference type="Proteomes" id="UP000442535"/>
    </source>
</evidence>
<dbReference type="PROSITE" id="PS51782">
    <property type="entry name" value="LYSM"/>
    <property type="match status" value="1"/>
</dbReference>
<dbReference type="InterPro" id="IPR036779">
    <property type="entry name" value="LysM_dom_sf"/>
</dbReference>
<accession>A0A7K0K332</accession>
<dbReference type="AlphaFoldDB" id="A0A7K0K332"/>
<feature type="domain" description="LysM" evidence="2">
    <location>
        <begin position="93"/>
        <end position="143"/>
    </location>
</feature>
<dbReference type="SUPFAM" id="SSF54106">
    <property type="entry name" value="LysM domain"/>
    <property type="match status" value="1"/>
</dbReference>
<name>A0A7K0K332_9ACTO</name>
<comment type="caution">
    <text evidence="3">The sequence shown here is derived from an EMBL/GenBank/DDBJ whole genome shotgun (WGS) entry which is preliminary data.</text>
</comment>
<dbReference type="Pfam" id="PF01476">
    <property type="entry name" value="LysM"/>
    <property type="match status" value="1"/>
</dbReference>
<feature type="transmembrane region" description="Helical" evidence="1">
    <location>
        <begin position="56"/>
        <end position="79"/>
    </location>
</feature>
<dbReference type="RefSeq" id="WP_154544860.1">
    <property type="nucleotide sequence ID" value="NZ_VUMY01000009.1"/>
</dbReference>
<evidence type="ECO:0000313" key="3">
    <source>
        <dbReference type="EMBL" id="MST49828.1"/>
    </source>
</evidence>
<evidence type="ECO:0000259" key="2">
    <source>
        <dbReference type="PROSITE" id="PS51782"/>
    </source>
</evidence>
<proteinExistence type="predicted"/>
<keyword evidence="4" id="KW-1185">Reference proteome</keyword>
<keyword evidence="1" id="KW-0812">Transmembrane</keyword>
<dbReference type="InterPro" id="IPR018392">
    <property type="entry name" value="LysM"/>
</dbReference>
<reference evidence="3 4" key="1">
    <citation type="submission" date="2019-08" db="EMBL/GenBank/DDBJ databases">
        <title>In-depth cultivation of the pig gut microbiome towards novel bacterial diversity and tailored functional studies.</title>
        <authorList>
            <person name="Wylensek D."/>
            <person name="Hitch T.C.A."/>
            <person name="Clavel T."/>
        </authorList>
    </citation>
    <scope>NUCLEOTIDE SEQUENCE [LARGE SCALE GENOMIC DNA]</scope>
    <source>
        <strain evidence="3 4">RF-GAM-744-WT-7</strain>
    </source>
</reference>
<dbReference type="CDD" id="cd00118">
    <property type="entry name" value="LysM"/>
    <property type="match status" value="1"/>
</dbReference>
<keyword evidence="1" id="KW-1133">Transmembrane helix</keyword>
<organism evidence="3 4">
    <name type="scientific">Mobiluncus porci</name>
    <dbReference type="NCBI Taxonomy" id="2652278"/>
    <lineage>
        <taxon>Bacteria</taxon>
        <taxon>Bacillati</taxon>
        <taxon>Actinomycetota</taxon>
        <taxon>Actinomycetes</taxon>
        <taxon>Actinomycetales</taxon>
        <taxon>Actinomycetaceae</taxon>
        <taxon>Mobiluncus</taxon>
    </lineage>
</organism>
<evidence type="ECO:0000256" key="1">
    <source>
        <dbReference type="SAM" id="Phobius"/>
    </source>
</evidence>
<dbReference type="EMBL" id="VUMY01000009">
    <property type="protein sequence ID" value="MST49828.1"/>
    <property type="molecule type" value="Genomic_DNA"/>
</dbReference>
<dbReference type="SMART" id="SM00257">
    <property type="entry name" value="LysM"/>
    <property type="match status" value="1"/>
</dbReference>
<sequence length="146" mass="15347">MTALLAPALEEEAYAFDYSVLAPNHPAVRSKRAVTPLRLVSTTEPAPALSLSWQALAWRAAFFILALVAAVVLGSLVGIGLDSSFGMVPVDYFSHTVVPGDNLWNLAAANAGALSTDEMVAQIMNANHLDAASVLTAGQEILIPVF</sequence>
<dbReference type="Gene3D" id="3.10.350.10">
    <property type="entry name" value="LysM domain"/>
    <property type="match status" value="1"/>
</dbReference>
<dbReference type="Proteomes" id="UP000442535">
    <property type="component" value="Unassembled WGS sequence"/>
</dbReference>